<dbReference type="InterPro" id="IPR011011">
    <property type="entry name" value="Znf_FYVE_PHD"/>
</dbReference>
<keyword evidence="4" id="KW-0677">Repeat</keyword>
<dbReference type="FunFam" id="3.30.40.10:FF:000053">
    <property type="entry name" value="protein AF-10 isoform X2"/>
    <property type="match status" value="1"/>
</dbReference>
<dbReference type="InterPro" id="IPR019786">
    <property type="entry name" value="Zinc_finger_PHD-type_CS"/>
</dbReference>
<evidence type="ECO:0000256" key="1">
    <source>
        <dbReference type="ARBA" id="ARBA00004123"/>
    </source>
</evidence>
<dbReference type="PANTHER" id="PTHR13793:SF164">
    <property type="entry name" value="ALHAMBRA, ISOFORM P"/>
    <property type="match status" value="1"/>
</dbReference>
<dbReference type="CDD" id="cd15574">
    <property type="entry name" value="PHD_AF10_AF17"/>
    <property type="match status" value="1"/>
</dbReference>
<dbReference type="Pfam" id="PF13832">
    <property type="entry name" value="zf-HC5HC2H_2"/>
    <property type="match status" value="1"/>
</dbReference>
<feature type="compositionally biased region" description="Basic and acidic residues" evidence="9">
    <location>
        <begin position="300"/>
        <end position="311"/>
    </location>
</feature>
<evidence type="ECO:0000256" key="3">
    <source>
        <dbReference type="ARBA" id="ARBA00022723"/>
    </source>
</evidence>
<dbReference type="InterPro" id="IPR001965">
    <property type="entry name" value="Znf_PHD"/>
</dbReference>
<dbReference type="PROSITE" id="PS50016">
    <property type="entry name" value="ZF_PHD_2"/>
    <property type="match status" value="1"/>
</dbReference>
<dbReference type="InterPro" id="IPR050701">
    <property type="entry name" value="Histone_Mod_Regulator"/>
</dbReference>
<feature type="compositionally biased region" description="Basic and acidic residues" evidence="9">
    <location>
        <begin position="400"/>
        <end position="415"/>
    </location>
</feature>
<dbReference type="PROSITE" id="PS01359">
    <property type="entry name" value="ZF_PHD_1"/>
    <property type="match status" value="1"/>
</dbReference>
<feature type="domain" description="PHD-type" evidence="11">
    <location>
        <begin position="62"/>
        <end position="181"/>
    </location>
</feature>
<sequence>MKEMVGGCCVCSDERGWTENPLVYCDGQGCNVAVHQACYGIVQVPTGPWFCRKCESQERSARVRCELCPSKDGALKRTDGGGWAHVVCALYIPEVRFGNVTTMEPIILQLVPQERYNKTCYICEEQGKESKASVGACMQCNKSGCKQYFHVTCAQAAGLLCEEAGNYMDNVKYCGYCHYHYQKLVSSQQSNCKIRVKKDSHIKIIPAFKPIPADNATPEPSPEKTTVAHFKEKTTRSKGDRKGRQAAYTNNNSSVNNGETSSPNITMNIEQEFLSDSCASTISNSSLNNGILVNNSDSSRTADGKMKKNDLHLNNTNSIDSKFNSNFKESVTPSGSPIHNNEKHKKKNKDSSNSISNKKSPQELRDLQDVSAKSAAPTFSSMYENFISKDLDTNQNSKGNSDKKRSSEFAEEPEKKKTKHSRNRSKSLKSIIDAVIPPEKANPQIPIVRIKRKFNHDRSCSSHSVEEVSVDAPKDYETIISNNDPEPVPDPVKATEGEIILNSNPSPPIRNVSTDKNESLPLLNETEIKTEEPSFYDIPQSSYPMPIPDTVNLMDKMTKQMQDPSTTDDGLQPPTTLEELLEKQWVETSNFLMGQAQHFDVASMISCLHELRHENNRLEKQISDLVSRRDSLLAINARLKVLPGSPENAMNNNMQYSTLSLLNAKPISPTERHHPAMATNFTSYMFDNGMVHSTQFSIAEEILHNWLNLYTNPNDAQRDFGGHKNPMAGHSPVATVGSSSLPLTPSPIPCSPIPKSEVYPHLSAYNHDSSPLSHIPLVSNPQAQPSHLYGPPVAISDALLINDATSFNSFTCPNGSNDAQDEQSSTAVYQTISPPFSNPETDSPNNTSVHSVCNNIVFHPNFENALQSANSSLEEDR</sequence>
<organism evidence="12 13">
    <name type="scientific">Trichonephila inaurata madagascariensis</name>
    <dbReference type="NCBI Taxonomy" id="2747483"/>
    <lineage>
        <taxon>Eukaryota</taxon>
        <taxon>Metazoa</taxon>
        <taxon>Ecdysozoa</taxon>
        <taxon>Arthropoda</taxon>
        <taxon>Chelicerata</taxon>
        <taxon>Arachnida</taxon>
        <taxon>Araneae</taxon>
        <taxon>Araneomorphae</taxon>
        <taxon>Entelegynae</taxon>
        <taxon>Araneoidea</taxon>
        <taxon>Nephilidae</taxon>
        <taxon>Trichonephila</taxon>
        <taxon>Trichonephila inaurata</taxon>
    </lineage>
</organism>
<feature type="compositionally biased region" description="Polar residues" evidence="9">
    <location>
        <begin position="247"/>
        <end position="264"/>
    </location>
</feature>
<comment type="subcellular location">
    <subcellularLocation>
        <location evidence="1">Nucleus</location>
    </subcellularLocation>
</comment>
<evidence type="ECO:0000313" key="12">
    <source>
        <dbReference type="EMBL" id="GFY56032.1"/>
    </source>
</evidence>
<keyword evidence="3" id="KW-0479">Metal-binding</keyword>
<evidence type="ECO:0000256" key="8">
    <source>
        <dbReference type="PROSITE-ProRule" id="PRU00146"/>
    </source>
</evidence>
<feature type="compositionally biased region" description="Polar residues" evidence="9">
    <location>
        <begin position="312"/>
        <end position="339"/>
    </location>
</feature>
<accession>A0A8X6XLA3</accession>
<evidence type="ECO:0000313" key="13">
    <source>
        <dbReference type="Proteomes" id="UP000886998"/>
    </source>
</evidence>
<dbReference type="AlphaFoldDB" id="A0A8X6XLA3"/>
<dbReference type="GO" id="GO:0031491">
    <property type="term" value="F:nucleosome binding"/>
    <property type="evidence" value="ECO:0007669"/>
    <property type="project" value="TreeGrafter"/>
</dbReference>
<evidence type="ECO:0000256" key="2">
    <source>
        <dbReference type="ARBA" id="ARBA00022553"/>
    </source>
</evidence>
<dbReference type="GO" id="GO:0042393">
    <property type="term" value="F:histone binding"/>
    <property type="evidence" value="ECO:0007669"/>
    <property type="project" value="UniProtKB-ARBA"/>
</dbReference>
<dbReference type="GO" id="GO:0006357">
    <property type="term" value="P:regulation of transcription by RNA polymerase II"/>
    <property type="evidence" value="ECO:0007669"/>
    <property type="project" value="TreeGrafter"/>
</dbReference>
<keyword evidence="2" id="KW-0597">Phosphoprotein</keyword>
<comment type="caution">
    <text evidence="12">The sequence shown here is derived from an EMBL/GenBank/DDBJ whole genome shotgun (WGS) entry which is preliminary data.</text>
</comment>
<feature type="compositionally biased region" description="Basic and acidic residues" evidence="9">
    <location>
        <begin position="229"/>
        <end position="243"/>
    </location>
</feature>
<evidence type="ECO:0000256" key="6">
    <source>
        <dbReference type="ARBA" id="ARBA00022833"/>
    </source>
</evidence>
<keyword evidence="6" id="KW-0862">Zinc</keyword>
<reference evidence="12" key="1">
    <citation type="submission" date="2020-08" db="EMBL/GenBank/DDBJ databases">
        <title>Multicomponent nature underlies the extraordinary mechanical properties of spider dragline silk.</title>
        <authorList>
            <person name="Kono N."/>
            <person name="Nakamura H."/>
            <person name="Mori M."/>
            <person name="Yoshida Y."/>
            <person name="Ohtoshi R."/>
            <person name="Malay A.D."/>
            <person name="Moran D.A.P."/>
            <person name="Tomita M."/>
            <person name="Numata K."/>
            <person name="Arakawa K."/>
        </authorList>
    </citation>
    <scope>NUCLEOTIDE SEQUENCE</scope>
</reference>
<dbReference type="OrthoDB" id="20839at2759"/>
<dbReference type="GO" id="GO:0008270">
    <property type="term" value="F:zinc ion binding"/>
    <property type="evidence" value="ECO:0007669"/>
    <property type="project" value="UniProtKB-KW"/>
</dbReference>
<dbReference type="PROSITE" id="PS51805">
    <property type="entry name" value="EPHD"/>
    <property type="match status" value="1"/>
</dbReference>
<keyword evidence="5 8" id="KW-0863">Zinc-finger</keyword>
<dbReference type="CDD" id="cd15672">
    <property type="entry name" value="ePHD_AF10_like"/>
    <property type="match status" value="1"/>
</dbReference>
<name>A0A8X6XLA3_9ARAC</name>
<dbReference type="Pfam" id="PF13831">
    <property type="entry name" value="PHD_2"/>
    <property type="match status" value="1"/>
</dbReference>
<proteinExistence type="predicted"/>
<feature type="compositionally biased region" description="Polar residues" evidence="9">
    <location>
        <begin position="285"/>
        <end position="299"/>
    </location>
</feature>
<dbReference type="PANTHER" id="PTHR13793">
    <property type="entry name" value="PHD FINGER PROTEINS"/>
    <property type="match status" value="1"/>
</dbReference>
<dbReference type="Gene3D" id="3.30.40.10">
    <property type="entry name" value="Zinc/RING finger domain, C3HC4 (zinc finger)"/>
    <property type="match status" value="2"/>
</dbReference>
<dbReference type="InterPro" id="IPR034732">
    <property type="entry name" value="EPHD"/>
</dbReference>
<feature type="compositionally biased region" description="Basic residues" evidence="9">
    <location>
        <begin position="416"/>
        <end position="427"/>
    </location>
</feature>
<gene>
    <name evidence="12" type="primary">MLLT10</name>
    <name evidence="12" type="ORF">TNIN_301102</name>
</gene>
<protein>
    <submittedName>
        <fullName evidence="12">Protein AF-10</fullName>
    </submittedName>
</protein>
<dbReference type="CDD" id="cd20901">
    <property type="entry name" value="CC_AF10"/>
    <property type="match status" value="1"/>
</dbReference>
<dbReference type="InterPro" id="IPR013083">
    <property type="entry name" value="Znf_RING/FYVE/PHD"/>
</dbReference>
<dbReference type="Proteomes" id="UP000886998">
    <property type="component" value="Unassembled WGS sequence"/>
</dbReference>
<feature type="region of interest" description="Disordered" evidence="9">
    <location>
        <begin position="209"/>
        <end position="264"/>
    </location>
</feature>
<evidence type="ECO:0000259" key="11">
    <source>
        <dbReference type="PROSITE" id="PS51805"/>
    </source>
</evidence>
<feature type="region of interest" description="Disordered" evidence="9">
    <location>
        <begin position="390"/>
        <end position="429"/>
    </location>
</feature>
<dbReference type="EMBL" id="BMAV01010723">
    <property type="protein sequence ID" value="GFY56032.1"/>
    <property type="molecule type" value="Genomic_DNA"/>
</dbReference>
<evidence type="ECO:0000256" key="4">
    <source>
        <dbReference type="ARBA" id="ARBA00022737"/>
    </source>
</evidence>
<evidence type="ECO:0000256" key="7">
    <source>
        <dbReference type="ARBA" id="ARBA00023242"/>
    </source>
</evidence>
<evidence type="ECO:0000256" key="9">
    <source>
        <dbReference type="SAM" id="MobiDB-lite"/>
    </source>
</evidence>
<evidence type="ECO:0000259" key="10">
    <source>
        <dbReference type="PROSITE" id="PS50016"/>
    </source>
</evidence>
<dbReference type="InterPro" id="IPR019787">
    <property type="entry name" value="Znf_PHD-finger"/>
</dbReference>
<evidence type="ECO:0000256" key="5">
    <source>
        <dbReference type="ARBA" id="ARBA00022771"/>
    </source>
</evidence>
<dbReference type="InterPro" id="IPR049781">
    <property type="entry name" value="AF10/AF17_PHD"/>
</dbReference>
<dbReference type="SUPFAM" id="SSF57903">
    <property type="entry name" value="FYVE/PHD zinc finger"/>
    <property type="match status" value="1"/>
</dbReference>
<feature type="domain" description="PHD-type" evidence="10">
    <location>
        <begin position="5"/>
        <end position="57"/>
    </location>
</feature>
<dbReference type="FunFam" id="3.30.40.10:FF:000042">
    <property type="entry name" value="protein AF-10 isoform X1"/>
    <property type="match status" value="1"/>
</dbReference>
<dbReference type="GO" id="GO:0005634">
    <property type="term" value="C:nucleus"/>
    <property type="evidence" value="ECO:0007669"/>
    <property type="project" value="UniProtKB-SubCell"/>
</dbReference>
<dbReference type="SMART" id="SM00249">
    <property type="entry name" value="PHD"/>
    <property type="match status" value="2"/>
</dbReference>
<keyword evidence="7" id="KW-0539">Nucleus</keyword>
<feature type="region of interest" description="Disordered" evidence="9">
    <location>
        <begin position="285"/>
        <end position="372"/>
    </location>
</feature>
<keyword evidence="13" id="KW-1185">Reference proteome</keyword>
<dbReference type="InterPro" id="IPR049773">
    <property type="entry name" value="AF10-like_CC"/>
</dbReference>